<evidence type="ECO:0000256" key="3">
    <source>
        <dbReference type="ARBA" id="ARBA00022598"/>
    </source>
</evidence>
<evidence type="ECO:0000313" key="12">
    <source>
        <dbReference type="EMBL" id="OEJ66282.1"/>
    </source>
</evidence>
<dbReference type="GO" id="GO:0004356">
    <property type="term" value="F:glutamine synthetase activity"/>
    <property type="evidence" value="ECO:0007669"/>
    <property type="project" value="InterPro"/>
</dbReference>
<comment type="similarity">
    <text evidence="8 9">Belongs to the glutamine synthetase family.</text>
</comment>
<comment type="caution">
    <text evidence="12">The sequence shown here is derived from an EMBL/GenBank/DDBJ whole genome shotgun (WGS) entry which is preliminary data.</text>
</comment>
<name>A0A1E5Q6G7_9PROT</name>
<comment type="cofactor">
    <cofactor evidence="1">
        <name>Mg(2+)</name>
        <dbReference type="ChEBI" id="CHEBI:18420"/>
    </cofactor>
</comment>
<sequence>MTATCLDRPNPEVLRKEAEAFLTKFPRIEHLDALFLDINGILRGKRYPRTEIPHLFEKGMLMPYSAMIVDVTGNTSDAGGVGFSDGDPDGVMYAVPGTLVPVPWAHEPTAQCIVSFDGTNGGKEFLEARNILRRVEARLNADGLYTVCAMELEFYLIDPQRTPDGRPQAPISPATGEREISTQVYGMEELEDYSAVLSDIEKTCHAQGIPAYTASAEYAAGQFEVNLKHSSPAVSAADHAALLCRVVRNVALEHGFRATFMAKPFLDQAGNGLHMHVSVCDKDGINLFANGDDPHANMILRHAIGGMQAGLFESMAVFAPCINAYRRYQSNIYVPMGKTWGVNNRSLAFRIPLSEGSARRIEHRVAGADANPYLALAAVLASLHYGIVHEIDPGEATSGNGGVEPDVDFPRTIEDSLTAFSEGAILRDYFGEWYCDIYQLTKIAEVTSFRDYISKREYDWYL</sequence>
<dbReference type="AlphaFoldDB" id="A0A1E5Q6G7"/>
<dbReference type="InterPro" id="IPR014746">
    <property type="entry name" value="Gln_synth/guanido_kin_cat_dom"/>
</dbReference>
<organism evidence="12 13">
    <name type="scientific">Magnetovibrio blakemorei</name>
    <dbReference type="NCBI Taxonomy" id="28181"/>
    <lineage>
        <taxon>Bacteria</taxon>
        <taxon>Pseudomonadati</taxon>
        <taxon>Pseudomonadota</taxon>
        <taxon>Alphaproteobacteria</taxon>
        <taxon>Rhodospirillales</taxon>
        <taxon>Magnetovibrionaceae</taxon>
        <taxon>Magnetovibrio</taxon>
    </lineage>
</organism>
<comment type="function">
    <text evidence="2">Catalyzes the ATP-dependent biosynthesis of glutamine from glutamate and ammonia.</text>
</comment>
<evidence type="ECO:0000256" key="6">
    <source>
        <dbReference type="ARBA" id="ARBA00022842"/>
    </source>
</evidence>
<keyword evidence="13" id="KW-1185">Reference proteome</keyword>
<evidence type="ECO:0000259" key="10">
    <source>
        <dbReference type="PROSITE" id="PS51986"/>
    </source>
</evidence>
<dbReference type="STRING" id="28181.BEN30_12400"/>
<dbReference type="PROSITE" id="PS51987">
    <property type="entry name" value="GS_CATALYTIC"/>
    <property type="match status" value="1"/>
</dbReference>
<keyword evidence="4" id="KW-0547">Nucleotide-binding</keyword>
<protein>
    <submittedName>
        <fullName evidence="12">Glutamine synthetase</fullName>
    </submittedName>
</protein>
<keyword evidence="3" id="KW-0436">Ligase</keyword>
<keyword evidence="5" id="KW-0067">ATP-binding</keyword>
<feature type="domain" description="GS beta-grasp" evidence="10">
    <location>
        <begin position="26"/>
        <end position="122"/>
    </location>
</feature>
<dbReference type="GO" id="GO:0005524">
    <property type="term" value="F:ATP binding"/>
    <property type="evidence" value="ECO:0007669"/>
    <property type="project" value="UniProtKB-KW"/>
</dbReference>
<dbReference type="GO" id="GO:0006542">
    <property type="term" value="P:glutamine biosynthetic process"/>
    <property type="evidence" value="ECO:0007669"/>
    <property type="project" value="InterPro"/>
</dbReference>
<dbReference type="PANTHER" id="PTHR43785:SF12">
    <property type="entry name" value="TYPE-1 GLUTAMINE SYNTHETASE 2"/>
    <property type="match status" value="1"/>
</dbReference>
<dbReference type="OrthoDB" id="9807095at2"/>
<evidence type="ECO:0000256" key="9">
    <source>
        <dbReference type="RuleBase" id="RU000384"/>
    </source>
</evidence>
<dbReference type="SUPFAM" id="SSF54368">
    <property type="entry name" value="Glutamine synthetase, N-terminal domain"/>
    <property type="match status" value="1"/>
</dbReference>
<dbReference type="PROSITE" id="PS00181">
    <property type="entry name" value="GLNA_ATP"/>
    <property type="match status" value="1"/>
</dbReference>
<dbReference type="GO" id="GO:0006598">
    <property type="term" value="P:polyamine catabolic process"/>
    <property type="evidence" value="ECO:0007669"/>
    <property type="project" value="TreeGrafter"/>
</dbReference>
<dbReference type="Proteomes" id="UP000095347">
    <property type="component" value="Unassembled WGS sequence"/>
</dbReference>
<dbReference type="InterPro" id="IPR027303">
    <property type="entry name" value="Gln_synth_gly_rich_site"/>
</dbReference>
<evidence type="ECO:0000256" key="5">
    <source>
        <dbReference type="ARBA" id="ARBA00022840"/>
    </source>
</evidence>
<dbReference type="InterPro" id="IPR036651">
    <property type="entry name" value="Gln_synt_N_sf"/>
</dbReference>
<evidence type="ECO:0000256" key="4">
    <source>
        <dbReference type="ARBA" id="ARBA00022741"/>
    </source>
</evidence>
<keyword evidence="7" id="KW-0535">Nitrogen fixation</keyword>
<evidence type="ECO:0000259" key="11">
    <source>
        <dbReference type="PROSITE" id="PS51987"/>
    </source>
</evidence>
<dbReference type="Gene3D" id="3.30.590.10">
    <property type="entry name" value="Glutamine synthetase/guanido kinase, catalytic domain"/>
    <property type="match status" value="1"/>
</dbReference>
<proteinExistence type="inferred from homology"/>
<feature type="domain" description="GS catalytic" evidence="11">
    <location>
        <begin position="128"/>
        <end position="462"/>
    </location>
</feature>
<dbReference type="PROSITE" id="PS51986">
    <property type="entry name" value="GS_BETA_GRASP"/>
    <property type="match status" value="1"/>
</dbReference>
<dbReference type="InterPro" id="IPR008146">
    <property type="entry name" value="Gln_synth_cat_dom"/>
</dbReference>
<evidence type="ECO:0000313" key="13">
    <source>
        <dbReference type="Proteomes" id="UP000095347"/>
    </source>
</evidence>
<evidence type="ECO:0000256" key="8">
    <source>
        <dbReference type="PROSITE-ProRule" id="PRU01330"/>
    </source>
</evidence>
<evidence type="ECO:0000256" key="7">
    <source>
        <dbReference type="ARBA" id="ARBA00023231"/>
    </source>
</evidence>
<gene>
    <name evidence="12" type="ORF">BEN30_12400</name>
</gene>
<dbReference type="Pfam" id="PF00120">
    <property type="entry name" value="Gln-synt_C"/>
    <property type="match status" value="1"/>
</dbReference>
<dbReference type="InterPro" id="IPR008147">
    <property type="entry name" value="Gln_synt_N"/>
</dbReference>
<dbReference type="EMBL" id="MCGG01000036">
    <property type="protein sequence ID" value="OEJ66282.1"/>
    <property type="molecule type" value="Genomic_DNA"/>
</dbReference>
<keyword evidence="6" id="KW-0460">Magnesium</keyword>
<dbReference type="SUPFAM" id="SSF55931">
    <property type="entry name" value="Glutamine synthetase/guanido kinase"/>
    <property type="match status" value="1"/>
</dbReference>
<dbReference type="SMART" id="SM01230">
    <property type="entry name" value="Gln-synt_C"/>
    <property type="match status" value="1"/>
</dbReference>
<reference evidence="13" key="1">
    <citation type="submission" date="2016-07" db="EMBL/GenBank/DDBJ databases">
        <authorList>
            <person name="Florea S."/>
            <person name="Webb J.S."/>
            <person name="Jaromczyk J."/>
            <person name="Schardl C.L."/>
        </authorList>
    </citation>
    <scope>NUCLEOTIDE SEQUENCE [LARGE SCALE GENOMIC DNA]</scope>
    <source>
        <strain evidence="13">MV-1</strain>
    </source>
</reference>
<evidence type="ECO:0000256" key="2">
    <source>
        <dbReference type="ARBA" id="ARBA00003117"/>
    </source>
</evidence>
<dbReference type="PANTHER" id="PTHR43785">
    <property type="entry name" value="GAMMA-GLUTAMYLPUTRESCINE SYNTHETASE"/>
    <property type="match status" value="1"/>
</dbReference>
<evidence type="ECO:0000256" key="1">
    <source>
        <dbReference type="ARBA" id="ARBA00001946"/>
    </source>
</evidence>
<accession>A0A1E5Q6G7</accession>
<dbReference type="Gene3D" id="3.10.20.70">
    <property type="entry name" value="Glutamine synthetase, N-terminal domain"/>
    <property type="match status" value="1"/>
</dbReference>